<comment type="caution">
    <text evidence="2">The sequence shown here is derived from an EMBL/GenBank/DDBJ whole genome shotgun (WGS) entry which is preliminary data.</text>
</comment>
<dbReference type="AlphaFoldDB" id="A0A6N7USX7"/>
<dbReference type="EMBL" id="VULY01000018">
    <property type="protein sequence ID" value="MSR94353.1"/>
    <property type="molecule type" value="Genomic_DNA"/>
</dbReference>
<keyword evidence="1" id="KW-0472">Membrane</keyword>
<accession>A0A6N7USX7</accession>
<gene>
    <name evidence="2" type="ORF">FYJ34_08820</name>
</gene>
<keyword evidence="3" id="KW-1185">Reference proteome</keyword>
<feature type="transmembrane region" description="Helical" evidence="1">
    <location>
        <begin position="13"/>
        <end position="34"/>
    </location>
</feature>
<proteinExistence type="predicted"/>
<organism evidence="2 3">
    <name type="scientific">Suipraeoptans intestinalis</name>
    <dbReference type="NCBI Taxonomy" id="2606628"/>
    <lineage>
        <taxon>Bacteria</taxon>
        <taxon>Bacillati</taxon>
        <taxon>Bacillota</taxon>
        <taxon>Clostridia</taxon>
        <taxon>Lachnospirales</taxon>
        <taxon>Lachnospiraceae</taxon>
        <taxon>Suipraeoptans</taxon>
    </lineage>
</organism>
<dbReference type="Proteomes" id="UP000434409">
    <property type="component" value="Unassembled WGS sequence"/>
</dbReference>
<keyword evidence="1" id="KW-1133">Transmembrane helix</keyword>
<dbReference type="RefSeq" id="WP_154477959.1">
    <property type="nucleotide sequence ID" value="NZ_JAQYBV010000126.1"/>
</dbReference>
<evidence type="ECO:0000313" key="3">
    <source>
        <dbReference type="Proteomes" id="UP000434409"/>
    </source>
</evidence>
<name>A0A6N7USX7_9FIRM</name>
<evidence type="ECO:0000256" key="1">
    <source>
        <dbReference type="SAM" id="Phobius"/>
    </source>
</evidence>
<evidence type="ECO:0000313" key="2">
    <source>
        <dbReference type="EMBL" id="MSR94353.1"/>
    </source>
</evidence>
<protein>
    <submittedName>
        <fullName evidence="2">Uncharacterized protein</fullName>
    </submittedName>
</protein>
<sequence>MELQYNETARSKVWRMVMVSSSIVIVLVGVYLMIRLFTNNPLEGAWQYEDGDILLILKNEHQGIVRLQGMEEGTTIDVKVDYTLNKEEKTLSIHESKEETDRLVKKGYSRELLENQMGVITNTFDYNVEKDRLTLSEREYGDQMVFLKQ</sequence>
<keyword evidence="1" id="KW-0812">Transmembrane</keyword>
<reference evidence="2 3" key="1">
    <citation type="submission" date="2019-08" db="EMBL/GenBank/DDBJ databases">
        <title>In-depth cultivation of the pig gut microbiome towards novel bacterial diversity and tailored functional studies.</title>
        <authorList>
            <person name="Wylensek D."/>
            <person name="Hitch T.C.A."/>
            <person name="Clavel T."/>
        </authorList>
    </citation>
    <scope>NUCLEOTIDE SEQUENCE [LARGE SCALE GENOMIC DNA]</scope>
    <source>
        <strain evidence="2 3">68-1-5</strain>
    </source>
</reference>